<dbReference type="EMBL" id="JAVFKD010000001">
    <property type="protein sequence ID" value="KAK5999069.1"/>
    <property type="molecule type" value="Genomic_DNA"/>
</dbReference>
<protein>
    <submittedName>
        <fullName evidence="7">Cytochrome P450 monooxygenase-like protein</fullName>
    </submittedName>
</protein>
<keyword evidence="4" id="KW-0560">Oxidoreductase</keyword>
<dbReference type="PANTHER" id="PTHR46206:SF4">
    <property type="entry name" value="P450, PUTATIVE (EUROFUNG)-RELATED"/>
    <property type="match status" value="1"/>
</dbReference>
<name>A0ABR0T407_9HYPO</name>
<dbReference type="Gene3D" id="1.10.630.10">
    <property type="entry name" value="Cytochrome P450"/>
    <property type="match status" value="1"/>
</dbReference>
<evidence type="ECO:0000313" key="8">
    <source>
        <dbReference type="Proteomes" id="UP001338125"/>
    </source>
</evidence>
<dbReference type="Proteomes" id="UP001338125">
    <property type="component" value="Unassembled WGS sequence"/>
</dbReference>
<evidence type="ECO:0000256" key="4">
    <source>
        <dbReference type="ARBA" id="ARBA00023002"/>
    </source>
</evidence>
<dbReference type="PRINTS" id="PR00465">
    <property type="entry name" value="EP450IV"/>
</dbReference>
<accession>A0ABR0T407</accession>
<dbReference type="Pfam" id="PF00067">
    <property type="entry name" value="p450"/>
    <property type="match status" value="1"/>
</dbReference>
<comment type="cofactor">
    <cofactor evidence="1">
        <name>heme</name>
        <dbReference type="ChEBI" id="CHEBI:30413"/>
    </cofactor>
</comment>
<comment type="similarity">
    <text evidence="2">Belongs to the cytochrome P450 family.</text>
</comment>
<reference evidence="7 8" key="1">
    <citation type="submission" date="2024-01" db="EMBL/GenBank/DDBJ databases">
        <title>Complete genome of Cladobotryum mycophilum ATHUM6906.</title>
        <authorList>
            <person name="Christinaki A.C."/>
            <person name="Myridakis A.I."/>
            <person name="Kouvelis V.N."/>
        </authorList>
    </citation>
    <scope>NUCLEOTIDE SEQUENCE [LARGE SCALE GENOMIC DNA]</scope>
    <source>
        <strain evidence="7 8">ATHUM6906</strain>
    </source>
</reference>
<proteinExistence type="inferred from homology"/>
<dbReference type="CDD" id="cd11041">
    <property type="entry name" value="CYP503A1-like"/>
    <property type="match status" value="1"/>
</dbReference>
<keyword evidence="8" id="KW-1185">Reference proteome</keyword>
<keyword evidence="3" id="KW-0479">Metal-binding</keyword>
<keyword evidence="6" id="KW-0503">Monooxygenase</keyword>
<evidence type="ECO:0000313" key="7">
    <source>
        <dbReference type="EMBL" id="KAK5999069.1"/>
    </source>
</evidence>
<evidence type="ECO:0000256" key="3">
    <source>
        <dbReference type="ARBA" id="ARBA00022723"/>
    </source>
</evidence>
<comment type="caution">
    <text evidence="7">The sequence shown here is derived from an EMBL/GenBank/DDBJ whole genome shotgun (WGS) entry which is preliminary data.</text>
</comment>
<dbReference type="InterPro" id="IPR036396">
    <property type="entry name" value="Cyt_P450_sf"/>
</dbReference>
<evidence type="ECO:0000256" key="2">
    <source>
        <dbReference type="ARBA" id="ARBA00010617"/>
    </source>
</evidence>
<dbReference type="InterPro" id="IPR001128">
    <property type="entry name" value="Cyt_P450"/>
</dbReference>
<keyword evidence="5" id="KW-0408">Iron</keyword>
<gene>
    <name evidence="7" type="ORF">PT974_01457</name>
</gene>
<dbReference type="PANTHER" id="PTHR46206">
    <property type="entry name" value="CYTOCHROME P450"/>
    <property type="match status" value="1"/>
</dbReference>
<evidence type="ECO:0000256" key="5">
    <source>
        <dbReference type="ARBA" id="ARBA00023004"/>
    </source>
</evidence>
<dbReference type="SUPFAM" id="SSF48264">
    <property type="entry name" value="Cytochrome P450"/>
    <property type="match status" value="1"/>
</dbReference>
<sequence>MAAPSVVYQQHLDTNVSSLNPPGLDHGVFDSGRLSKVVITAAITFITLYVLGLTQKSKGATVANRLFSFEPRWFARFRWSIWAKDILDAADKKAQGRPYMLSRGDKDLIVLPPQLIPDLNRLGPDVLDSRRSHSFMLLGRLTGMQVVEKTSYHVRMLLSRISPALPDLLKPIASKFCACLDRDMPQGGDWVATKLNPITVKCLSEGMAIVLFGPELAKDPRLSQLSVELTMDIFMVAFMMRLVPTFLQPIAVWLVPAKWRLHRRWNELRGYVVPEVLRQVEVRNAAAAVGKKIVAHPDLISWMVQDGKTDMERDPEVLTTLCGSVAAGSIFSIANFVCRALSNLAAHPDVLEAIREEIRETHASIGGRWDAAAMATMDRLESAMKETARQAPPGTLIVYSRAVQQDVNVGGYELKKDQFVTMSWAMRAMNPDLYEDPENFHGLRFCAPDKLEHHRAKPFRALDNDILAWGAGRWACPGRHVADMAAKVLLIKLLNEYDFGLVDGKPLHQKLIHEFGFFDPDDKMLVRRRTDAVPMSWSP</sequence>
<evidence type="ECO:0000256" key="1">
    <source>
        <dbReference type="ARBA" id="ARBA00001971"/>
    </source>
</evidence>
<evidence type="ECO:0000256" key="6">
    <source>
        <dbReference type="ARBA" id="ARBA00023033"/>
    </source>
</evidence>
<dbReference type="InterPro" id="IPR002403">
    <property type="entry name" value="Cyt_P450_E_grp-IV"/>
</dbReference>
<organism evidence="7 8">
    <name type="scientific">Cladobotryum mycophilum</name>
    <dbReference type="NCBI Taxonomy" id="491253"/>
    <lineage>
        <taxon>Eukaryota</taxon>
        <taxon>Fungi</taxon>
        <taxon>Dikarya</taxon>
        <taxon>Ascomycota</taxon>
        <taxon>Pezizomycotina</taxon>
        <taxon>Sordariomycetes</taxon>
        <taxon>Hypocreomycetidae</taxon>
        <taxon>Hypocreales</taxon>
        <taxon>Hypocreaceae</taxon>
        <taxon>Cladobotryum</taxon>
    </lineage>
</organism>